<dbReference type="RefSeq" id="WP_008519000.1">
    <property type="nucleotide sequence ID" value="NZ_ACJM01000025.1"/>
</dbReference>
<proteinExistence type="predicted"/>
<dbReference type="EMBL" id="ACJM01000025">
    <property type="protein sequence ID" value="EEG76097.1"/>
    <property type="molecule type" value="Genomic_DNA"/>
</dbReference>
<comment type="caution">
    <text evidence="1">The sequence shown here is derived from an EMBL/GenBank/DDBJ whole genome shotgun (WGS) entry which is preliminary data.</text>
</comment>
<dbReference type="Proteomes" id="UP000006443">
    <property type="component" value="Unassembled WGS sequence"/>
</dbReference>
<dbReference type="Pfam" id="PF02643">
    <property type="entry name" value="DUF192"/>
    <property type="match status" value="1"/>
</dbReference>
<evidence type="ECO:0008006" key="3">
    <source>
        <dbReference type="Google" id="ProtNLM"/>
    </source>
</evidence>
<dbReference type="Gene3D" id="2.60.120.1140">
    <property type="entry name" value="Protein of unknown function DUF192"/>
    <property type="match status" value="1"/>
</dbReference>
<keyword evidence="2" id="KW-1185">Reference proteome</keyword>
<dbReference type="AlphaFoldDB" id="C0GKK5"/>
<dbReference type="InterPro" id="IPR038695">
    <property type="entry name" value="Saro_0823-like_sf"/>
</dbReference>
<evidence type="ECO:0000313" key="2">
    <source>
        <dbReference type="Proteomes" id="UP000006443"/>
    </source>
</evidence>
<dbReference type="STRING" id="555088.DealDRAFT_3014"/>
<accession>C0GKK5</accession>
<gene>
    <name evidence="1" type="ORF">DealDRAFT_3014</name>
</gene>
<dbReference type="eggNOG" id="COG1430">
    <property type="taxonomic scope" value="Bacteria"/>
</dbReference>
<name>C0GKK5_DETAL</name>
<organism evidence="1 2">
    <name type="scientific">Dethiobacter alkaliphilus AHT 1</name>
    <dbReference type="NCBI Taxonomy" id="555088"/>
    <lineage>
        <taxon>Bacteria</taxon>
        <taxon>Bacillati</taxon>
        <taxon>Bacillota</taxon>
        <taxon>Dethiobacteria</taxon>
        <taxon>Dethiobacterales</taxon>
        <taxon>Dethiobacteraceae</taxon>
        <taxon>Dethiobacter</taxon>
    </lineage>
</organism>
<sequence>MAKRVGRADTFFKRLRGLMFSRTFPGDIDALMLSPCNAVHTFFMRYSLDVLFLDSNMKVLHIIYGMKPGKLSPVIKDARYVVEMAVGSAGSSGVCVGDLLVWD</sequence>
<evidence type="ECO:0000313" key="1">
    <source>
        <dbReference type="EMBL" id="EEG76097.1"/>
    </source>
</evidence>
<reference evidence="1 2" key="1">
    <citation type="submission" date="2009-02" db="EMBL/GenBank/DDBJ databases">
        <title>Sequencing of the draft genome and assembly of Dethiobacter alkaliphilus AHT 1.</title>
        <authorList>
            <consortium name="US DOE Joint Genome Institute (JGI-PGF)"/>
            <person name="Lucas S."/>
            <person name="Copeland A."/>
            <person name="Lapidus A."/>
            <person name="Glavina del Rio T."/>
            <person name="Dalin E."/>
            <person name="Tice H."/>
            <person name="Bruce D."/>
            <person name="Goodwin L."/>
            <person name="Pitluck S."/>
            <person name="Larimer F."/>
            <person name="Land M.L."/>
            <person name="Hauser L."/>
            <person name="Muyzer G."/>
        </authorList>
    </citation>
    <scope>NUCLEOTIDE SEQUENCE [LARGE SCALE GENOMIC DNA]</scope>
    <source>
        <strain evidence="1 2">AHT 1</strain>
    </source>
</reference>
<dbReference type="InterPro" id="IPR003795">
    <property type="entry name" value="DUF192"/>
</dbReference>
<protein>
    <recommendedName>
        <fullName evidence="3">DUF192 domain-containing protein</fullName>
    </recommendedName>
</protein>